<protein>
    <submittedName>
        <fullName evidence="1">Uncharacterized protein</fullName>
    </submittedName>
</protein>
<dbReference type="EMBL" id="AP021875">
    <property type="protein sequence ID" value="BBO75238.1"/>
    <property type="molecule type" value="Genomic_DNA"/>
</dbReference>
<gene>
    <name evidence="1" type="ORF">DSCW_26550</name>
</gene>
<sequence length="64" mass="6974">MATVDKVITAPYFLADSKKTAAILLVICGKSRENESRFIFLDDFDGTGIVLPVRDLANKGTPDD</sequence>
<organism evidence="1 2">
    <name type="scientific">Desulfosarcina widdelii</name>
    <dbReference type="NCBI Taxonomy" id="947919"/>
    <lineage>
        <taxon>Bacteria</taxon>
        <taxon>Pseudomonadati</taxon>
        <taxon>Thermodesulfobacteriota</taxon>
        <taxon>Desulfobacteria</taxon>
        <taxon>Desulfobacterales</taxon>
        <taxon>Desulfosarcinaceae</taxon>
        <taxon>Desulfosarcina</taxon>
    </lineage>
</organism>
<dbReference type="Proteomes" id="UP000427769">
    <property type="component" value="Chromosome"/>
</dbReference>
<dbReference type="AlphaFoldDB" id="A0A5K7Z2P8"/>
<accession>A0A5K7Z2P8</accession>
<dbReference type="KEGG" id="dwd:DSCW_26550"/>
<name>A0A5K7Z2P8_9BACT</name>
<evidence type="ECO:0000313" key="1">
    <source>
        <dbReference type="EMBL" id="BBO75238.1"/>
    </source>
</evidence>
<reference evidence="1 2" key="1">
    <citation type="submission" date="2019-11" db="EMBL/GenBank/DDBJ databases">
        <title>Comparative genomics of hydrocarbon-degrading Desulfosarcina strains.</title>
        <authorList>
            <person name="Watanabe M."/>
            <person name="Kojima H."/>
            <person name="Fukui M."/>
        </authorList>
    </citation>
    <scope>NUCLEOTIDE SEQUENCE [LARGE SCALE GENOMIC DNA]</scope>
    <source>
        <strain evidence="1 2">PP31</strain>
    </source>
</reference>
<evidence type="ECO:0000313" key="2">
    <source>
        <dbReference type="Proteomes" id="UP000427769"/>
    </source>
</evidence>
<keyword evidence="2" id="KW-1185">Reference proteome</keyword>
<proteinExistence type="predicted"/>